<dbReference type="InterPro" id="IPR027996">
    <property type="entry name" value="TEDC1_dom"/>
</dbReference>
<evidence type="ECO:0000259" key="1">
    <source>
        <dbReference type="Pfam" id="PF14970"/>
    </source>
</evidence>
<feature type="domain" description="Tubulin epsilon and delta complex protein 1" evidence="1">
    <location>
        <begin position="91"/>
        <end position="270"/>
    </location>
</feature>
<dbReference type="InterPro" id="IPR043535">
    <property type="entry name" value="TEDC1"/>
</dbReference>
<organism evidence="2 3">
    <name type="scientific">Stichopus japonicus</name>
    <name type="common">Sea cucumber</name>
    <dbReference type="NCBI Taxonomy" id="307972"/>
    <lineage>
        <taxon>Eukaryota</taxon>
        <taxon>Metazoa</taxon>
        <taxon>Echinodermata</taxon>
        <taxon>Eleutherozoa</taxon>
        <taxon>Echinozoa</taxon>
        <taxon>Holothuroidea</taxon>
        <taxon>Aspidochirotacea</taxon>
        <taxon>Aspidochirotida</taxon>
        <taxon>Stichopodidae</taxon>
        <taxon>Apostichopus</taxon>
    </lineage>
</organism>
<proteinExistence type="predicted"/>
<dbReference type="Pfam" id="PF14970">
    <property type="entry name" value="TEDC1"/>
    <property type="match status" value="1"/>
</dbReference>
<protein>
    <recommendedName>
        <fullName evidence="1">Tubulin epsilon and delta complex protein 1 domain-containing protein</fullName>
    </recommendedName>
</protein>
<comment type="caution">
    <text evidence="2">The sequence shown here is derived from an EMBL/GenBank/DDBJ whole genome shotgun (WGS) entry which is preliminary data.</text>
</comment>
<dbReference type="PANTHER" id="PTHR35076:SF1">
    <property type="entry name" value="TUBULIN EPSILON AND DELTA COMPLEX PROTEIN 1"/>
    <property type="match status" value="1"/>
</dbReference>
<name>A0A2G8LRU0_STIJA</name>
<dbReference type="EMBL" id="MRZV01000003">
    <property type="protein sequence ID" value="PIK62890.1"/>
    <property type="molecule type" value="Genomic_DNA"/>
</dbReference>
<dbReference type="PANTHER" id="PTHR35076">
    <property type="entry name" value="TUBULIN EPSILON AND DELTA COMPLEX PROTEIN 1"/>
    <property type="match status" value="1"/>
</dbReference>
<reference evidence="2 3" key="1">
    <citation type="journal article" date="2017" name="PLoS Biol.">
        <title>The sea cucumber genome provides insights into morphological evolution and visceral regeneration.</title>
        <authorList>
            <person name="Zhang X."/>
            <person name="Sun L."/>
            <person name="Yuan J."/>
            <person name="Sun Y."/>
            <person name="Gao Y."/>
            <person name="Zhang L."/>
            <person name="Li S."/>
            <person name="Dai H."/>
            <person name="Hamel J.F."/>
            <person name="Liu C."/>
            <person name="Yu Y."/>
            <person name="Liu S."/>
            <person name="Lin W."/>
            <person name="Guo K."/>
            <person name="Jin S."/>
            <person name="Xu P."/>
            <person name="Storey K.B."/>
            <person name="Huan P."/>
            <person name="Zhang T."/>
            <person name="Zhou Y."/>
            <person name="Zhang J."/>
            <person name="Lin C."/>
            <person name="Li X."/>
            <person name="Xing L."/>
            <person name="Huo D."/>
            <person name="Sun M."/>
            <person name="Wang L."/>
            <person name="Mercier A."/>
            <person name="Li F."/>
            <person name="Yang H."/>
            <person name="Xiang J."/>
        </authorList>
    </citation>
    <scope>NUCLEOTIDE SEQUENCE [LARGE SCALE GENOMIC DNA]</scope>
    <source>
        <strain evidence="2">Shaxun</strain>
        <tissue evidence="2">Muscle</tissue>
    </source>
</reference>
<dbReference type="Proteomes" id="UP000230750">
    <property type="component" value="Unassembled WGS sequence"/>
</dbReference>
<keyword evidence="3" id="KW-1185">Reference proteome</keyword>
<gene>
    <name evidence="2" type="ORF">BSL78_00125</name>
</gene>
<accession>A0A2G8LRU0</accession>
<sequence>MASQPVKVSSSKMRLAIGTLCQFLSLSGFSPISPETLRQAKFNKREAVGPLLSLLAELIDFSTATQCAKSPQFNREETVYVVHSGMLSRHFQRRQFYLCLDIDNSTCHSSRELLIAIGWLICTESLLKQMLFSKETSSLRSFPDVSHKLQERKIYMINTREDMEAPSSFEQYLNGLVWNMGKCRLATKQWYWKEQEIVKLAHKIHVATQGVSLAKNRVCLSPADVTILRYKDKLEKHLHTVEKENRRLQMFFQWLEKEEIFWQWMESVIDAENSERIQNEDPAARSQVDDSYPFDDYSKTLADLSSQLDTTLKEVTQRMQFYDKSLMEKSVPSGETGNPLDVRFEFVPKRVKDHIPKSIVHSQSDWSPVGGIKDIEEEILILSKRLSSLEAKLLEQRDAFSCSCTEMLASIDGVVSIPPILCNQR</sequence>
<evidence type="ECO:0000313" key="3">
    <source>
        <dbReference type="Proteomes" id="UP000230750"/>
    </source>
</evidence>
<dbReference type="AlphaFoldDB" id="A0A2G8LRU0"/>
<dbReference type="OrthoDB" id="9906141at2759"/>
<evidence type="ECO:0000313" key="2">
    <source>
        <dbReference type="EMBL" id="PIK62890.1"/>
    </source>
</evidence>